<dbReference type="Proteomes" id="UP000652427">
    <property type="component" value="Unassembled WGS sequence"/>
</dbReference>
<organism evidence="1 2">
    <name type="scientific">Parasphingorhabdus flavimaris</name>
    <dbReference type="NCBI Taxonomy" id="266812"/>
    <lineage>
        <taxon>Bacteria</taxon>
        <taxon>Pseudomonadati</taxon>
        <taxon>Pseudomonadota</taxon>
        <taxon>Alphaproteobacteria</taxon>
        <taxon>Sphingomonadales</taxon>
        <taxon>Sphingomonadaceae</taxon>
        <taxon>Parasphingorhabdus</taxon>
    </lineage>
</organism>
<protein>
    <submittedName>
        <fullName evidence="1">DUF1289 domain-containing protein</fullName>
    </submittedName>
</protein>
<dbReference type="RefSeq" id="WP_176280697.1">
    <property type="nucleotide sequence ID" value="NZ_JABWMH010000005.1"/>
</dbReference>
<evidence type="ECO:0000313" key="1">
    <source>
        <dbReference type="EMBL" id="NVD29249.1"/>
    </source>
</evidence>
<name>A0ABX2N6D2_9SPHN</name>
<reference evidence="1 2" key="1">
    <citation type="submission" date="2020-06" db="EMBL/GenBank/DDBJ databases">
        <authorList>
            <person name="Kim S.-J."/>
            <person name="Park S.-J."/>
        </authorList>
    </citation>
    <scope>NUCLEOTIDE SEQUENCE [LARGE SCALE GENOMIC DNA]</scope>
    <source>
        <strain evidence="1 2">SW-151</strain>
    </source>
</reference>
<sequence length="64" mass="6932">MKSPCNDICTIDRPSGLCVGCGRSLSEIGEWGSASPGRKREIFSLLPERMQALAAKQKGRHEGD</sequence>
<dbReference type="InterPro" id="IPR010710">
    <property type="entry name" value="DUF1289"/>
</dbReference>
<gene>
    <name evidence="1" type="ORF">HUO14_15220</name>
</gene>
<dbReference type="PANTHER" id="PTHR35175:SF2">
    <property type="entry name" value="DUF1289 DOMAIN-CONTAINING PROTEIN"/>
    <property type="match status" value="1"/>
</dbReference>
<dbReference type="Pfam" id="PF06945">
    <property type="entry name" value="DUF1289"/>
    <property type="match status" value="1"/>
</dbReference>
<comment type="caution">
    <text evidence="1">The sequence shown here is derived from an EMBL/GenBank/DDBJ whole genome shotgun (WGS) entry which is preliminary data.</text>
</comment>
<keyword evidence="2" id="KW-1185">Reference proteome</keyword>
<dbReference type="PANTHER" id="PTHR35175">
    <property type="entry name" value="DUF1289 DOMAIN-CONTAINING PROTEIN"/>
    <property type="match status" value="1"/>
</dbReference>
<evidence type="ECO:0000313" key="2">
    <source>
        <dbReference type="Proteomes" id="UP000652427"/>
    </source>
</evidence>
<dbReference type="EMBL" id="JABWMH010000005">
    <property type="protein sequence ID" value="NVD29249.1"/>
    <property type="molecule type" value="Genomic_DNA"/>
</dbReference>
<accession>A0ABX2N6D2</accession>
<proteinExistence type="predicted"/>